<evidence type="ECO:0000259" key="1">
    <source>
        <dbReference type="Pfam" id="PF12705"/>
    </source>
</evidence>
<protein>
    <submittedName>
        <fullName evidence="2">PD-(D/E)XK nuclease superfamily</fullName>
    </submittedName>
</protein>
<reference evidence="2" key="1">
    <citation type="submission" date="2020-04" db="EMBL/GenBank/DDBJ databases">
        <authorList>
            <person name="Chiriac C."/>
            <person name="Salcher M."/>
            <person name="Ghai R."/>
            <person name="Kavagutti S V."/>
        </authorList>
    </citation>
    <scope>NUCLEOTIDE SEQUENCE</scope>
</reference>
<gene>
    <name evidence="2" type="ORF">UFOVP470_37</name>
</gene>
<sequence>MSNATTTYSKGKAFAWSYSKLKNFRTCPKRHFHYEIKKDVREPESDQLLWGNTLHDAFAKYVDKDKPLPETMTQYQPLLDRMKAMPGDTFVEQKYAITKDFGPTEFFARDAWFRSIGDIVKVYGEFAYCGDYKTGKVVEDSEQLSLMAACLFAHFPKVNAVRTEFLWLKDDAITRATFRREEMAVVWNAILPDVRKYEMAVNNTEFPAKPGYLCRSWCSVKSCPYNGK</sequence>
<name>A0A6J5MHB7_9CAUD</name>
<accession>A0A6J5MHB7</accession>
<dbReference type="InterPro" id="IPR038726">
    <property type="entry name" value="PDDEXK_AddAB-type"/>
</dbReference>
<dbReference type="Pfam" id="PF12705">
    <property type="entry name" value="PDDEXK_1"/>
    <property type="match status" value="1"/>
</dbReference>
<organism evidence="2">
    <name type="scientific">uncultured Caudovirales phage</name>
    <dbReference type="NCBI Taxonomy" id="2100421"/>
    <lineage>
        <taxon>Viruses</taxon>
        <taxon>Duplodnaviria</taxon>
        <taxon>Heunggongvirae</taxon>
        <taxon>Uroviricota</taxon>
        <taxon>Caudoviricetes</taxon>
        <taxon>Peduoviridae</taxon>
        <taxon>Maltschvirus</taxon>
        <taxon>Maltschvirus maltsch</taxon>
    </lineage>
</organism>
<dbReference type="EMBL" id="LR796429">
    <property type="protein sequence ID" value="CAB4144476.1"/>
    <property type="molecule type" value="Genomic_DNA"/>
</dbReference>
<feature type="domain" description="PD-(D/E)XK endonuclease-like" evidence="1">
    <location>
        <begin position="16"/>
        <end position="84"/>
    </location>
</feature>
<proteinExistence type="predicted"/>
<evidence type="ECO:0000313" key="2">
    <source>
        <dbReference type="EMBL" id="CAB4144476.1"/>
    </source>
</evidence>